<dbReference type="PANTHER" id="PTHR43130:SF14">
    <property type="entry name" value="DJ-1_PFPI DOMAIN-CONTAINING PROTEIN"/>
    <property type="match status" value="1"/>
</dbReference>
<dbReference type="InterPro" id="IPR052158">
    <property type="entry name" value="INH-QAR"/>
</dbReference>
<dbReference type="Proteomes" id="UP001232063">
    <property type="component" value="Unassembled WGS sequence"/>
</dbReference>
<dbReference type="RefSeq" id="WP_314511174.1">
    <property type="nucleotide sequence ID" value="NZ_JASJOU010000004.1"/>
</dbReference>
<dbReference type="PANTHER" id="PTHR43130">
    <property type="entry name" value="ARAC-FAMILY TRANSCRIPTIONAL REGULATOR"/>
    <property type="match status" value="1"/>
</dbReference>
<proteinExistence type="predicted"/>
<dbReference type="InterPro" id="IPR029062">
    <property type="entry name" value="Class_I_gatase-like"/>
</dbReference>
<organism evidence="3 4">
    <name type="scientific">Xanthocytophaga agilis</name>
    <dbReference type="NCBI Taxonomy" id="3048010"/>
    <lineage>
        <taxon>Bacteria</taxon>
        <taxon>Pseudomonadati</taxon>
        <taxon>Bacteroidota</taxon>
        <taxon>Cytophagia</taxon>
        <taxon>Cytophagales</taxon>
        <taxon>Rhodocytophagaceae</taxon>
        <taxon>Xanthocytophaga</taxon>
    </lineage>
</organism>
<name>A0AAE3R569_9BACT</name>
<dbReference type="SUPFAM" id="SSF52317">
    <property type="entry name" value="Class I glutamine amidotransferase-like"/>
    <property type="match status" value="1"/>
</dbReference>
<feature type="domain" description="DJ-1/PfpI" evidence="2">
    <location>
        <begin position="70"/>
        <end position="231"/>
    </location>
</feature>
<keyword evidence="4" id="KW-1185">Reference proteome</keyword>
<evidence type="ECO:0000259" key="2">
    <source>
        <dbReference type="Pfam" id="PF01965"/>
    </source>
</evidence>
<evidence type="ECO:0000256" key="1">
    <source>
        <dbReference type="SAM" id="SignalP"/>
    </source>
</evidence>
<sequence length="354" mass="39362">MNKLLTLFMGLLLMSISFQSFSQMLVAYVCPPCNNQCDTLSFDKPGVCTHCGMPLVLKNESKDKLSPTRKKIAFYLQDGIEILDFAGPLEVFTYAGFDVFTVSKTKAPIKAQGLLTVTPDYSIQDAPKADILAFFGGSSNAPASDPDVIKWVQSQQNIEHYFSVCTGAFVLGEAGLLKGKTATTFHSSLDNLEKSYPETKVLKNVRFVDNGNLITTAGISAGIDGALHLVAKLNGFDAARKTAYYMEYDKWTPGEGLILAEYNPYKALANVDNLKLYTGTYEFNNGSKIQIKVSEREKGLYAIVRDRNYPLFFTKENTFTDANGKETITFIRDRRNRITGYTLSQDPKVFHKLN</sequence>
<comment type="caution">
    <text evidence="3">The sequence shown here is derived from an EMBL/GenBank/DDBJ whole genome shotgun (WGS) entry which is preliminary data.</text>
</comment>
<keyword evidence="1" id="KW-0732">Signal</keyword>
<dbReference type="CDD" id="cd03139">
    <property type="entry name" value="GATase1_PfpI_2"/>
    <property type="match status" value="1"/>
</dbReference>
<feature type="chain" id="PRO_5042153468" evidence="1">
    <location>
        <begin position="23"/>
        <end position="354"/>
    </location>
</feature>
<protein>
    <submittedName>
        <fullName evidence="3">DJ-1/PfpI family protein</fullName>
    </submittedName>
</protein>
<dbReference type="GO" id="GO:0006355">
    <property type="term" value="P:regulation of DNA-templated transcription"/>
    <property type="evidence" value="ECO:0007669"/>
    <property type="project" value="TreeGrafter"/>
</dbReference>
<dbReference type="Gene3D" id="3.40.50.880">
    <property type="match status" value="1"/>
</dbReference>
<feature type="signal peptide" evidence="1">
    <location>
        <begin position="1"/>
        <end position="22"/>
    </location>
</feature>
<dbReference type="AlphaFoldDB" id="A0AAE3R569"/>
<gene>
    <name evidence="3" type="ORF">QNI22_13295</name>
</gene>
<dbReference type="Pfam" id="PF01965">
    <property type="entry name" value="DJ-1_PfpI"/>
    <property type="match status" value="1"/>
</dbReference>
<dbReference type="InterPro" id="IPR002818">
    <property type="entry name" value="DJ-1/PfpI"/>
</dbReference>
<evidence type="ECO:0000313" key="4">
    <source>
        <dbReference type="Proteomes" id="UP001232063"/>
    </source>
</evidence>
<evidence type="ECO:0000313" key="3">
    <source>
        <dbReference type="EMBL" id="MDJ1501634.1"/>
    </source>
</evidence>
<reference evidence="3" key="1">
    <citation type="submission" date="2023-05" db="EMBL/GenBank/DDBJ databases">
        <authorList>
            <person name="Zhang X."/>
        </authorList>
    </citation>
    <scope>NUCLEOTIDE SEQUENCE</scope>
    <source>
        <strain evidence="3">BD1B2-1</strain>
    </source>
</reference>
<dbReference type="EMBL" id="JASJOU010000004">
    <property type="protein sequence ID" value="MDJ1501634.1"/>
    <property type="molecule type" value="Genomic_DNA"/>
</dbReference>
<accession>A0AAE3R569</accession>